<dbReference type="Pfam" id="PF04816">
    <property type="entry name" value="TrmK"/>
    <property type="match status" value="1"/>
</dbReference>
<gene>
    <name evidence="1" type="ORF">ACFQ3N_08875</name>
</gene>
<dbReference type="EMBL" id="JBHTKJ010000021">
    <property type="protein sequence ID" value="MFD1038503.1"/>
    <property type="molecule type" value="Genomic_DNA"/>
</dbReference>
<protein>
    <submittedName>
        <fullName evidence="1">tRNA (Adenine(22)-N(1))-methyltransferase</fullName>
    </submittedName>
</protein>
<keyword evidence="2" id="KW-1185">Reference proteome</keyword>
<dbReference type="PIRSF" id="PIRSF018637">
    <property type="entry name" value="TrmK"/>
    <property type="match status" value="1"/>
</dbReference>
<sequence>MINKLKISKRLETVASYLPKGAFFADIGSDHAYLPCYTCMRDSTANAIAGEVNEGPYNSALETVTSYQLLNAIEVRLGNGLHVLKEDEIEQLVIAGMGGSLITSILEDGKRKLNTVTRIIAQPNVDARTVRNWLVEQNFYISNEDIIEENGHIYEIIVADKKMNNVKIDLTDKQLLFGPVLLKKRTKVFYLKWQHEYDKLYRVVEQMKQATKPNKDKIQQFETELKWMKEVLIDETDHS</sequence>
<dbReference type="Gene3D" id="3.40.50.150">
    <property type="entry name" value="Vaccinia Virus protein VP39"/>
    <property type="match status" value="1"/>
</dbReference>
<comment type="caution">
    <text evidence="1">The sequence shown here is derived from an EMBL/GenBank/DDBJ whole genome shotgun (WGS) entry which is preliminary data.</text>
</comment>
<dbReference type="PANTHER" id="PTHR38451:SF1">
    <property type="entry name" value="TRNA (ADENINE(22)-N(1))-METHYLTRANSFERASE"/>
    <property type="match status" value="1"/>
</dbReference>
<organism evidence="1 2">
    <name type="scientific">Virgibacillus byunsanensis</name>
    <dbReference type="NCBI Taxonomy" id="570945"/>
    <lineage>
        <taxon>Bacteria</taxon>
        <taxon>Bacillati</taxon>
        <taxon>Bacillota</taxon>
        <taxon>Bacilli</taxon>
        <taxon>Bacillales</taxon>
        <taxon>Bacillaceae</taxon>
        <taxon>Virgibacillus</taxon>
    </lineage>
</organism>
<evidence type="ECO:0000313" key="2">
    <source>
        <dbReference type="Proteomes" id="UP001597040"/>
    </source>
</evidence>
<name>A0ABW3LL08_9BACI</name>
<dbReference type="RefSeq" id="WP_390361537.1">
    <property type="nucleotide sequence ID" value="NZ_JBHTKJ010000021.1"/>
</dbReference>
<dbReference type="InterPro" id="IPR006901">
    <property type="entry name" value="TrmK"/>
</dbReference>
<evidence type="ECO:0000313" key="1">
    <source>
        <dbReference type="EMBL" id="MFD1038503.1"/>
    </source>
</evidence>
<dbReference type="InterPro" id="IPR029063">
    <property type="entry name" value="SAM-dependent_MTases_sf"/>
</dbReference>
<dbReference type="Gene3D" id="1.10.287.1890">
    <property type="match status" value="1"/>
</dbReference>
<reference evidence="2" key="1">
    <citation type="journal article" date="2019" name="Int. J. Syst. Evol. Microbiol.">
        <title>The Global Catalogue of Microorganisms (GCM) 10K type strain sequencing project: providing services to taxonomists for standard genome sequencing and annotation.</title>
        <authorList>
            <consortium name="The Broad Institute Genomics Platform"/>
            <consortium name="The Broad Institute Genome Sequencing Center for Infectious Disease"/>
            <person name="Wu L."/>
            <person name="Ma J."/>
        </authorList>
    </citation>
    <scope>NUCLEOTIDE SEQUENCE [LARGE SCALE GENOMIC DNA]</scope>
    <source>
        <strain evidence="2">CCUG 56754</strain>
    </source>
</reference>
<dbReference type="Proteomes" id="UP001597040">
    <property type="component" value="Unassembled WGS sequence"/>
</dbReference>
<accession>A0ABW3LL08</accession>
<proteinExistence type="predicted"/>
<dbReference type="PANTHER" id="PTHR38451">
    <property type="entry name" value="TRNA (ADENINE(22)-N(1))-METHYLTRANSFERASE"/>
    <property type="match status" value="1"/>
</dbReference>